<organism evidence="7 8">
    <name type="scientific">Desulfofustis glycolicus DSM 9705</name>
    <dbReference type="NCBI Taxonomy" id="1121409"/>
    <lineage>
        <taxon>Bacteria</taxon>
        <taxon>Pseudomonadati</taxon>
        <taxon>Thermodesulfobacteriota</taxon>
        <taxon>Desulfobulbia</taxon>
        <taxon>Desulfobulbales</taxon>
        <taxon>Desulfocapsaceae</taxon>
        <taxon>Desulfofustis</taxon>
    </lineage>
</organism>
<dbReference type="RefSeq" id="WP_073373586.1">
    <property type="nucleotide sequence ID" value="NZ_FQXS01000003.1"/>
</dbReference>
<proteinExistence type="predicted"/>
<keyword evidence="4 6" id="KW-1133">Transmembrane helix</keyword>
<name>A0A1M5TRS6_9BACT</name>
<dbReference type="OrthoDB" id="9804822at2"/>
<dbReference type="GO" id="GO:0015171">
    <property type="term" value="F:amino acid transmembrane transporter activity"/>
    <property type="evidence" value="ECO:0007669"/>
    <property type="project" value="TreeGrafter"/>
</dbReference>
<dbReference type="PANTHER" id="PTHR30086:SF20">
    <property type="entry name" value="ARGININE EXPORTER PROTEIN ARGO-RELATED"/>
    <property type="match status" value="1"/>
</dbReference>
<evidence type="ECO:0000313" key="8">
    <source>
        <dbReference type="Proteomes" id="UP000184139"/>
    </source>
</evidence>
<evidence type="ECO:0000313" key="7">
    <source>
        <dbReference type="EMBL" id="SHH53103.1"/>
    </source>
</evidence>
<dbReference type="PIRSF" id="PIRSF006324">
    <property type="entry name" value="LeuE"/>
    <property type="match status" value="1"/>
</dbReference>
<keyword evidence="5 6" id="KW-0472">Membrane</keyword>
<dbReference type="Proteomes" id="UP000184139">
    <property type="component" value="Unassembled WGS sequence"/>
</dbReference>
<feature type="transmembrane region" description="Helical" evidence="6">
    <location>
        <begin position="112"/>
        <end position="138"/>
    </location>
</feature>
<feature type="transmembrane region" description="Helical" evidence="6">
    <location>
        <begin position="144"/>
        <end position="165"/>
    </location>
</feature>
<feature type="transmembrane region" description="Helical" evidence="6">
    <location>
        <begin position="71"/>
        <end position="91"/>
    </location>
</feature>
<gene>
    <name evidence="7" type="ORF">SAMN02745124_00862</name>
</gene>
<protein>
    <submittedName>
        <fullName evidence="7">Threonine/homoserine/homoserine lactone efflux protein</fullName>
    </submittedName>
</protein>
<evidence type="ECO:0000256" key="1">
    <source>
        <dbReference type="ARBA" id="ARBA00004651"/>
    </source>
</evidence>
<sequence length="208" mass="22080">MSLEIWIAYLVATTLILVIPGPTIILVISQAITHGRGSVVPLAAGVVLGDLTAMTCSLLGLGALISTSATLFIVFKWIGAAYLLFLGIKLWRATPDLVAGHRQPAGFSQRSLLRSSFVVTALNPKSIAFFVAFLPQFITTGKPVWSQLLLLGGTFLLLALINAALYASFASRLREAVGKKHVRTWFNRCGGAALIGAGVVTAAMQRTS</sequence>
<comment type="subcellular location">
    <subcellularLocation>
        <location evidence="1">Cell membrane</location>
        <topology evidence="1">Multi-pass membrane protein</topology>
    </subcellularLocation>
</comment>
<evidence type="ECO:0000256" key="5">
    <source>
        <dbReference type="ARBA" id="ARBA00023136"/>
    </source>
</evidence>
<evidence type="ECO:0000256" key="4">
    <source>
        <dbReference type="ARBA" id="ARBA00022989"/>
    </source>
</evidence>
<keyword evidence="2" id="KW-1003">Cell membrane</keyword>
<dbReference type="AlphaFoldDB" id="A0A1M5TRS6"/>
<evidence type="ECO:0000256" key="2">
    <source>
        <dbReference type="ARBA" id="ARBA00022475"/>
    </source>
</evidence>
<evidence type="ECO:0000256" key="3">
    <source>
        <dbReference type="ARBA" id="ARBA00022692"/>
    </source>
</evidence>
<dbReference type="PANTHER" id="PTHR30086">
    <property type="entry name" value="ARGININE EXPORTER PROTEIN ARGO"/>
    <property type="match status" value="1"/>
</dbReference>
<feature type="transmembrane region" description="Helical" evidence="6">
    <location>
        <begin position="6"/>
        <end position="28"/>
    </location>
</feature>
<dbReference type="Pfam" id="PF01810">
    <property type="entry name" value="LysE"/>
    <property type="match status" value="1"/>
</dbReference>
<dbReference type="EMBL" id="FQXS01000003">
    <property type="protein sequence ID" value="SHH53103.1"/>
    <property type="molecule type" value="Genomic_DNA"/>
</dbReference>
<reference evidence="7 8" key="1">
    <citation type="submission" date="2016-11" db="EMBL/GenBank/DDBJ databases">
        <authorList>
            <person name="Jaros S."/>
            <person name="Januszkiewicz K."/>
            <person name="Wedrychowicz H."/>
        </authorList>
    </citation>
    <scope>NUCLEOTIDE SEQUENCE [LARGE SCALE GENOMIC DNA]</scope>
    <source>
        <strain evidence="7 8">DSM 9705</strain>
    </source>
</reference>
<dbReference type="GO" id="GO:0005886">
    <property type="term" value="C:plasma membrane"/>
    <property type="evidence" value="ECO:0007669"/>
    <property type="project" value="UniProtKB-SubCell"/>
</dbReference>
<evidence type="ECO:0000256" key="6">
    <source>
        <dbReference type="SAM" id="Phobius"/>
    </source>
</evidence>
<feature type="transmembrane region" description="Helical" evidence="6">
    <location>
        <begin position="40"/>
        <end position="65"/>
    </location>
</feature>
<accession>A0A1M5TRS6</accession>
<dbReference type="STRING" id="1121409.SAMN02745124_00862"/>
<dbReference type="InterPro" id="IPR001123">
    <property type="entry name" value="LeuE-type"/>
</dbReference>
<keyword evidence="8" id="KW-1185">Reference proteome</keyword>
<feature type="transmembrane region" description="Helical" evidence="6">
    <location>
        <begin position="185"/>
        <end position="204"/>
    </location>
</feature>
<keyword evidence="3 6" id="KW-0812">Transmembrane</keyword>